<dbReference type="InterPro" id="IPR029058">
    <property type="entry name" value="AB_hydrolase_fold"/>
</dbReference>
<feature type="non-terminal residue" evidence="1">
    <location>
        <position position="1"/>
    </location>
</feature>
<sequence>PPKPLLVAAPSNPAPADGFPVLILFHGFCLSNLFYRQLMRHIASHGFIVVAPQMYRFAGPDASPEIEDAAAIISWIPGNLHRFLPADGVRADATKLAIAGHSRGGKVAFSLALGFSKRSLPSRVSALIALDPVDGTSSASQTNPPVLRYRKDSLQPNCPVLIIAAGYGGEKKNFLFPACAPRGVGPQAFFRDCCAPAFLLSAPEHGHFDFLDDATSGLKGGLTSLVGKNGKARKPMRIFTAGAIVAFLQA</sequence>
<dbReference type="AlphaFoldDB" id="D8QYH7"/>
<organism evidence="2">
    <name type="scientific">Selaginella moellendorffii</name>
    <name type="common">Spikemoss</name>
    <dbReference type="NCBI Taxonomy" id="88036"/>
    <lineage>
        <taxon>Eukaryota</taxon>
        <taxon>Viridiplantae</taxon>
        <taxon>Streptophyta</taxon>
        <taxon>Embryophyta</taxon>
        <taxon>Tracheophyta</taxon>
        <taxon>Lycopodiopsida</taxon>
        <taxon>Selaginellales</taxon>
        <taxon>Selaginellaceae</taxon>
        <taxon>Selaginella</taxon>
    </lineage>
</organism>
<dbReference type="SUPFAM" id="SSF53474">
    <property type="entry name" value="alpha/beta-Hydrolases"/>
    <property type="match status" value="1"/>
</dbReference>
<dbReference type="PANTHER" id="PTHR33428">
    <property type="entry name" value="CHLOROPHYLLASE-2, CHLOROPLASTIC"/>
    <property type="match status" value="1"/>
</dbReference>
<dbReference type="ESTHER" id="selml-d8qyh7">
    <property type="family name" value="Chlorophyllase_Plant"/>
</dbReference>
<dbReference type="eggNOG" id="ENOG502QRKW">
    <property type="taxonomic scope" value="Eukaryota"/>
</dbReference>
<evidence type="ECO:0000313" key="2">
    <source>
        <dbReference type="Proteomes" id="UP000001514"/>
    </source>
</evidence>
<dbReference type="Proteomes" id="UP000001514">
    <property type="component" value="Unassembled WGS sequence"/>
</dbReference>
<evidence type="ECO:0000313" key="1">
    <source>
        <dbReference type="EMBL" id="EFJ35614.1"/>
    </source>
</evidence>
<feature type="non-terminal residue" evidence="1">
    <location>
        <position position="250"/>
    </location>
</feature>
<dbReference type="OrthoDB" id="2093222at2759"/>
<dbReference type="UniPathway" id="UPA00674"/>
<dbReference type="GO" id="GO:0015996">
    <property type="term" value="P:chlorophyll catabolic process"/>
    <property type="evidence" value="ECO:0000318"/>
    <property type="project" value="GO_Central"/>
</dbReference>
<dbReference type="Gramene" id="EFJ35614">
    <property type="protein sequence ID" value="EFJ35614"/>
    <property type="gene ID" value="SELMODRAFT_66990"/>
</dbReference>
<reference evidence="1 2" key="1">
    <citation type="journal article" date="2011" name="Science">
        <title>The Selaginella genome identifies genetic changes associated with the evolution of vascular plants.</title>
        <authorList>
            <person name="Banks J.A."/>
            <person name="Nishiyama T."/>
            <person name="Hasebe M."/>
            <person name="Bowman J.L."/>
            <person name="Gribskov M."/>
            <person name="dePamphilis C."/>
            <person name="Albert V.A."/>
            <person name="Aono N."/>
            <person name="Aoyama T."/>
            <person name="Ambrose B.A."/>
            <person name="Ashton N.W."/>
            <person name="Axtell M.J."/>
            <person name="Barker E."/>
            <person name="Barker M.S."/>
            <person name="Bennetzen J.L."/>
            <person name="Bonawitz N.D."/>
            <person name="Chapple C."/>
            <person name="Cheng C."/>
            <person name="Correa L.G."/>
            <person name="Dacre M."/>
            <person name="DeBarry J."/>
            <person name="Dreyer I."/>
            <person name="Elias M."/>
            <person name="Engstrom E.M."/>
            <person name="Estelle M."/>
            <person name="Feng L."/>
            <person name="Finet C."/>
            <person name="Floyd S.K."/>
            <person name="Frommer W.B."/>
            <person name="Fujita T."/>
            <person name="Gramzow L."/>
            <person name="Gutensohn M."/>
            <person name="Harholt J."/>
            <person name="Hattori M."/>
            <person name="Heyl A."/>
            <person name="Hirai T."/>
            <person name="Hiwatashi Y."/>
            <person name="Ishikawa M."/>
            <person name="Iwata M."/>
            <person name="Karol K.G."/>
            <person name="Koehler B."/>
            <person name="Kolukisaoglu U."/>
            <person name="Kubo M."/>
            <person name="Kurata T."/>
            <person name="Lalonde S."/>
            <person name="Li K."/>
            <person name="Li Y."/>
            <person name="Litt A."/>
            <person name="Lyons E."/>
            <person name="Manning G."/>
            <person name="Maruyama T."/>
            <person name="Michael T.P."/>
            <person name="Mikami K."/>
            <person name="Miyazaki S."/>
            <person name="Morinaga S."/>
            <person name="Murata T."/>
            <person name="Mueller-Roeber B."/>
            <person name="Nelson D.R."/>
            <person name="Obara M."/>
            <person name="Oguri Y."/>
            <person name="Olmstead R.G."/>
            <person name="Onodera N."/>
            <person name="Petersen B.L."/>
            <person name="Pils B."/>
            <person name="Prigge M."/>
            <person name="Rensing S.A."/>
            <person name="Riano-Pachon D.M."/>
            <person name="Roberts A.W."/>
            <person name="Sato Y."/>
            <person name="Scheller H.V."/>
            <person name="Schulz B."/>
            <person name="Schulz C."/>
            <person name="Shakirov E.V."/>
            <person name="Shibagaki N."/>
            <person name="Shinohara N."/>
            <person name="Shippen D.E."/>
            <person name="Soerensen I."/>
            <person name="Sotooka R."/>
            <person name="Sugimoto N."/>
            <person name="Sugita M."/>
            <person name="Sumikawa N."/>
            <person name="Tanurdzic M."/>
            <person name="Theissen G."/>
            <person name="Ulvskov P."/>
            <person name="Wakazuki S."/>
            <person name="Weng J.K."/>
            <person name="Willats W.W."/>
            <person name="Wipf D."/>
            <person name="Wolf P.G."/>
            <person name="Yang L."/>
            <person name="Zimmer A.D."/>
            <person name="Zhu Q."/>
            <person name="Mitros T."/>
            <person name="Hellsten U."/>
            <person name="Loque D."/>
            <person name="Otillar R."/>
            <person name="Salamov A."/>
            <person name="Schmutz J."/>
            <person name="Shapiro H."/>
            <person name="Lindquist E."/>
            <person name="Lucas S."/>
            <person name="Rokhsar D."/>
            <person name="Grigoriev I.V."/>
        </authorList>
    </citation>
    <scope>NUCLEOTIDE SEQUENCE [LARGE SCALE GENOMIC DNA]</scope>
</reference>
<dbReference type="STRING" id="88036.D8QYH7"/>
<protein>
    <submittedName>
        <fullName evidence="1">Uncharacterized protein</fullName>
    </submittedName>
</protein>
<dbReference type="HOGENOM" id="CLU_064603_0_0_1"/>
<name>D8QYH7_SELML</name>
<dbReference type="Pfam" id="PF07224">
    <property type="entry name" value="Chlorophyllase"/>
    <property type="match status" value="1"/>
</dbReference>
<dbReference type="InParanoid" id="D8QYH7"/>
<accession>D8QYH7</accession>
<gene>
    <name evidence="1" type="ORF">SELMODRAFT_66990</name>
</gene>
<proteinExistence type="predicted"/>
<dbReference type="GO" id="GO:0047746">
    <property type="term" value="F:chlorophyllase activity"/>
    <property type="evidence" value="ECO:0000318"/>
    <property type="project" value="GO_Central"/>
</dbReference>
<dbReference type="EMBL" id="GL377568">
    <property type="protein sequence ID" value="EFJ35614.1"/>
    <property type="molecule type" value="Genomic_DNA"/>
</dbReference>
<dbReference type="InterPro" id="IPR017395">
    <property type="entry name" value="Chlorophyllase-like"/>
</dbReference>
<dbReference type="KEGG" id="smo:SELMODRAFT_66990"/>
<keyword evidence="2" id="KW-1185">Reference proteome</keyword>
<dbReference type="PANTHER" id="PTHR33428:SF2">
    <property type="entry name" value="CHLOROPHYLLASE-2"/>
    <property type="match status" value="1"/>
</dbReference>
<dbReference type="OMA" id="KPAWYFV"/>
<dbReference type="Gene3D" id="3.40.50.1820">
    <property type="entry name" value="alpha/beta hydrolase"/>
    <property type="match status" value="1"/>
</dbReference>